<gene>
    <name evidence="3" type="ORF">L798_07293</name>
</gene>
<evidence type="ECO:0000256" key="2">
    <source>
        <dbReference type="ARBA" id="ARBA00022741"/>
    </source>
</evidence>
<dbReference type="STRING" id="136037.A0A067RHX9"/>
<dbReference type="Proteomes" id="UP000027135">
    <property type="component" value="Unassembled WGS sequence"/>
</dbReference>
<dbReference type="SMART" id="SM00175">
    <property type="entry name" value="RAB"/>
    <property type="match status" value="1"/>
</dbReference>
<dbReference type="eggNOG" id="KOG0088">
    <property type="taxonomic scope" value="Eukaryota"/>
</dbReference>
<evidence type="ECO:0000256" key="1">
    <source>
        <dbReference type="ARBA" id="ARBA00006270"/>
    </source>
</evidence>
<evidence type="ECO:0000313" key="4">
    <source>
        <dbReference type="Proteomes" id="UP000027135"/>
    </source>
</evidence>
<sequence length="200" mass="22644">MSKVDLKVVLLGSTCVGKSSLLERYVYDRFRGGVPYQNTIGAAFAAKEVESHGKKFFMGIWDTAGSERYEAMSRIYYRGAKAAIVCYDITDRPSWDKADFWINELRRIEENCKIYLVGTKLDVISDISERAVGLDMVARYSKRIEAPFIETSSKTGENVAELFQMIAEDYMLNPENVRQVEESIKLSARNKRGSCCLVSS</sequence>
<dbReference type="SMART" id="SM00176">
    <property type="entry name" value="RAN"/>
    <property type="match status" value="1"/>
</dbReference>
<dbReference type="SMART" id="SM00174">
    <property type="entry name" value="RHO"/>
    <property type="match status" value="1"/>
</dbReference>
<dbReference type="PROSITE" id="PS51419">
    <property type="entry name" value="RAB"/>
    <property type="match status" value="1"/>
</dbReference>
<dbReference type="OrthoDB" id="25896at2759"/>
<dbReference type="SUPFAM" id="SSF52540">
    <property type="entry name" value="P-loop containing nucleoside triphosphate hydrolases"/>
    <property type="match status" value="1"/>
</dbReference>
<dbReference type="PROSITE" id="PS51421">
    <property type="entry name" value="RAS"/>
    <property type="match status" value="1"/>
</dbReference>
<dbReference type="GO" id="GO:0003924">
    <property type="term" value="F:GTPase activity"/>
    <property type="evidence" value="ECO:0007669"/>
    <property type="project" value="InterPro"/>
</dbReference>
<dbReference type="NCBIfam" id="TIGR00231">
    <property type="entry name" value="small_GTP"/>
    <property type="match status" value="1"/>
</dbReference>
<dbReference type="InterPro" id="IPR027417">
    <property type="entry name" value="P-loop_NTPase"/>
</dbReference>
<dbReference type="InterPro" id="IPR001806">
    <property type="entry name" value="Small_GTPase"/>
</dbReference>
<keyword evidence="4" id="KW-1185">Reference proteome</keyword>
<dbReference type="AlphaFoldDB" id="A0A067RHX9"/>
<dbReference type="InParanoid" id="A0A067RHX9"/>
<dbReference type="Pfam" id="PF00071">
    <property type="entry name" value="Ras"/>
    <property type="match status" value="1"/>
</dbReference>
<evidence type="ECO:0000313" key="3">
    <source>
        <dbReference type="EMBL" id="KDR18847.1"/>
    </source>
</evidence>
<comment type="similarity">
    <text evidence="1">Belongs to the small GTPase superfamily. Rab family.</text>
</comment>
<accession>A0A067RHX9</accession>
<dbReference type="EMBL" id="KK852669">
    <property type="protein sequence ID" value="KDR18847.1"/>
    <property type="molecule type" value="Genomic_DNA"/>
</dbReference>
<name>A0A067RHX9_ZOONE</name>
<reference evidence="3 4" key="1">
    <citation type="journal article" date="2014" name="Nat. Commun.">
        <title>Molecular traces of alternative social organization in a termite genome.</title>
        <authorList>
            <person name="Terrapon N."/>
            <person name="Li C."/>
            <person name="Robertson H.M."/>
            <person name="Ji L."/>
            <person name="Meng X."/>
            <person name="Booth W."/>
            <person name="Chen Z."/>
            <person name="Childers C.P."/>
            <person name="Glastad K.M."/>
            <person name="Gokhale K."/>
            <person name="Gowin J."/>
            <person name="Gronenberg W."/>
            <person name="Hermansen R.A."/>
            <person name="Hu H."/>
            <person name="Hunt B.G."/>
            <person name="Huylmans A.K."/>
            <person name="Khalil S.M."/>
            <person name="Mitchell R.D."/>
            <person name="Munoz-Torres M.C."/>
            <person name="Mustard J.A."/>
            <person name="Pan H."/>
            <person name="Reese J.T."/>
            <person name="Scharf M.E."/>
            <person name="Sun F."/>
            <person name="Vogel H."/>
            <person name="Xiao J."/>
            <person name="Yang W."/>
            <person name="Yang Z."/>
            <person name="Yang Z."/>
            <person name="Zhou J."/>
            <person name="Zhu J."/>
            <person name="Brent C.S."/>
            <person name="Elsik C.G."/>
            <person name="Goodisman M.A."/>
            <person name="Liberles D.A."/>
            <person name="Roe R.M."/>
            <person name="Vargo E.L."/>
            <person name="Vilcinskas A."/>
            <person name="Wang J."/>
            <person name="Bornberg-Bauer E."/>
            <person name="Korb J."/>
            <person name="Zhang G."/>
            <person name="Liebig J."/>
        </authorList>
    </citation>
    <scope>NUCLEOTIDE SEQUENCE [LARGE SCALE GENOMIC DNA]</scope>
    <source>
        <tissue evidence="3">Whole organism</tissue>
    </source>
</reference>
<proteinExistence type="inferred from homology"/>
<dbReference type="SMART" id="SM00173">
    <property type="entry name" value="RAS"/>
    <property type="match status" value="1"/>
</dbReference>
<dbReference type="FunFam" id="3.40.50.300:FF:001204">
    <property type="entry name" value="Small GTP-binding protein, putative"/>
    <property type="match status" value="1"/>
</dbReference>
<dbReference type="Gene3D" id="3.40.50.300">
    <property type="entry name" value="P-loop containing nucleotide triphosphate hydrolases"/>
    <property type="match status" value="1"/>
</dbReference>
<keyword evidence="2" id="KW-0547">Nucleotide-binding</keyword>
<dbReference type="PANTHER" id="PTHR47978">
    <property type="match status" value="1"/>
</dbReference>
<dbReference type="InterPro" id="IPR005225">
    <property type="entry name" value="Small_GTP-bd"/>
</dbReference>
<dbReference type="GO" id="GO:0005525">
    <property type="term" value="F:GTP binding"/>
    <property type="evidence" value="ECO:0007669"/>
    <property type="project" value="InterPro"/>
</dbReference>
<dbReference type="PRINTS" id="PR00449">
    <property type="entry name" value="RASTRNSFRMNG"/>
</dbReference>
<protein>
    <submittedName>
        <fullName evidence="3">Ras-related protein Rab-24</fullName>
    </submittedName>
</protein>
<dbReference type="OMA" id="RFRAGPY"/>
<organism evidence="3 4">
    <name type="scientific">Zootermopsis nevadensis</name>
    <name type="common">Dampwood termite</name>
    <dbReference type="NCBI Taxonomy" id="136037"/>
    <lineage>
        <taxon>Eukaryota</taxon>
        <taxon>Metazoa</taxon>
        <taxon>Ecdysozoa</taxon>
        <taxon>Arthropoda</taxon>
        <taxon>Hexapoda</taxon>
        <taxon>Insecta</taxon>
        <taxon>Pterygota</taxon>
        <taxon>Neoptera</taxon>
        <taxon>Polyneoptera</taxon>
        <taxon>Dictyoptera</taxon>
        <taxon>Blattodea</taxon>
        <taxon>Blattoidea</taxon>
        <taxon>Termitoidae</taxon>
        <taxon>Termopsidae</taxon>
        <taxon>Zootermopsis</taxon>
    </lineage>
</organism>